<feature type="binding site" evidence="2">
    <location>
        <begin position="130"/>
        <end position="132"/>
    </location>
    <ligand>
        <name>NAD(+)</name>
        <dbReference type="ChEBI" id="CHEBI:57540"/>
    </ligand>
</feature>
<dbReference type="NCBIfam" id="TIGR01759">
    <property type="entry name" value="MalateDH-SF1"/>
    <property type="match status" value="1"/>
</dbReference>
<dbReference type="InterPro" id="IPR010945">
    <property type="entry name" value="Malate_DH_type2"/>
</dbReference>
<dbReference type="InterPro" id="IPR001557">
    <property type="entry name" value="L-lactate/malate_DH"/>
</dbReference>
<proteinExistence type="inferred from homology"/>
<feature type="binding site" evidence="2">
    <location>
        <position position="93"/>
    </location>
    <ligand>
        <name>substrate</name>
    </ligand>
</feature>
<dbReference type="HAMAP" id="MF_01517">
    <property type="entry name" value="Malate_dehydrog_2"/>
    <property type="match status" value="1"/>
</dbReference>
<dbReference type="Pfam" id="PF00056">
    <property type="entry name" value="Ldh_1_N"/>
    <property type="match status" value="1"/>
</dbReference>
<sequence>MSTTPLKVAVTGAAGQIGYSLLFRLASGSLLGPDRKIELRLLEIEPALKALEGVVMELDDCAFPLLSAVQIGADPNKIFDGVNLALLVGAKPRGPGMERGDLLEANGAIFTAQGKALNSVAADDVRIGVTGNPANTNALIAIGNAPDIPHHRFSALSRLDHNRAISQLARKTGADVSDIKKITIWGNHSATQYPDIFHAEIKGRNAAEVVGAQSWIENDFIPTVAKRGAAIIDARGASSAASAASATIDAARDWLLGSPADDWVSMAVVSDGSYGVPEGLVSSFPVTTKGGDWTIVSGLEIDDFSRRRIDKSTAELAEEREAVTGLGLI</sequence>
<feature type="binding site" evidence="2">
    <location>
        <position position="163"/>
    </location>
    <ligand>
        <name>substrate</name>
    </ligand>
</feature>
<comment type="catalytic activity">
    <reaction evidence="2">
        <text>(S)-malate + NAD(+) = oxaloacetate + NADH + H(+)</text>
        <dbReference type="Rhea" id="RHEA:21432"/>
        <dbReference type="ChEBI" id="CHEBI:15378"/>
        <dbReference type="ChEBI" id="CHEBI:15589"/>
        <dbReference type="ChEBI" id="CHEBI:16452"/>
        <dbReference type="ChEBI" id="CHEBI:57540"/>
        <dbReference type="ChEBI" id="CHEBI:57945"/>
        <dbReference type="EC" id="1.1.1.37"/>
    </reaction>
</comment>
<accession>A0ABY4QIP9</accession>
<dbReference type="EMBL" id="CP097320">
    <property type="protein sequence ID" value="UQX09696.1"/>
    <property type="molecule type" value="Genomic_DNA"/>
</dbReference>
<gene>
    <name evidence="2" type="primary">mdh</name>
    <name evidence="5" type="ORF">M5I08_15385</name>
</gene>
<keyword evidence="6" id="KW-1185">Reference proteome</keyword>
<reference evidence="5" key="1">
    <citation type="submission" date="2022-05" db="EMBL/GenBank/DDBJ databases">
        <title>A methanotrophic Mycobacterium dominates a cave microbial ecosystem.</title>
        <authorList>
            <person name="Van Spanning R.J.M."/>
            <person name="Guan Q."/>
            <person name="Melkonian C."/>
            <person name="Gallant J."/>
            <person name="Polerecky L."/>
            <person name="Flot J.-F."/>
            <person name="Brandt B.W."/>
            <person name="Braster M."/>
            <person name="Iturbe Espinoza P."/>
            <person name="Aerts J."/>
            <person name="Meima-Franke M."/>
            <person name="Piersma S.R."/>
            <person name="Bunduc C."/>
            <person name="Ummels R."/>
            <person name="Pain A."/>
            <person name="Fleming E.J."/>
            <person name="van der Wel N."/>
            <person name="Gherman V.D."/>
            <person name="Sarbu S.M."/>
            <person name="Bodelier P.L.E."/>
            <person name="Bitter W."/>
        </authorList>
    </citation>
    <scope>NUCLEOTIDE SEQUENCE</scope>
    <source>
        <strain evidence="5">Sulfur Cave</strain>
    </source>
</reference>
<feature type="domain" description="Lactate/malate dehydrogenase C-terminal" evidence="4">
    <location>
        <begin position="158"/>
        <end position="323"/>
    </location>
</feature>
<feature type="active site" description="Proton acceptor" evidence="2">
    <location>
        <position position="188"/>
    </location>
</feature>
<evidence type="ECO:0000259" key="4">
    <source>
        <dbReference type="Pfam" id="PF02866"/>
    </source>
</evidence>
<feature type="domain" description="Lactate/malate dehydrogenase N-terminal" evidence="3">
    <location>
        <begin position="7"/>
        <end position="148"/>
    </location>
</feature>
<feature type="binding site" evidence="2">
    <location>
        <position position="113"/>
    </location>
    <ligand>
        <name>NAD(+)</name>
        <dbReference type="ChEBI" id="CHEBI:57540"/>
    </ligand>
</feature>
<dbReference type="Pfam" id="PF02866">
    <property type="entry name" value="Ldh_1_C"/>
    <property type="match status" value="1"/>
</dbReference>
<keyword evidence="2" id="KW-0520">NAD</keyword>
<dbReference type="PIRSF" id="PIRSF000102">
    <property type="entry name" value="Lac_mal_DH"/>
    <property type="match status" value="1"/>
</dbReference>
<dbReference type="InterPro" id="IPR022383">
    <property type="entry name" value="Lactate/malate_DH_C"/>
</dbReference>
<feature type="binding site" evidence="2">
    <location>
        <begin position="12"/>
        <end position="18"/>
    </location>
    <ligand>
        <name>NAD(+)</name>
        <dbReference type="ChEBI" id="CHEBI:57540"/>
    </ligand>
</feature>
<evidence type="ECO:0000259" key="3">
    <source>
        <dbReference type="Pfam" id="PF00056"/>
    </source>
</evidence>
<keyword evidence="2" id="KW-0816">Tricarboxylic acid cycle</keyword>
<name>A0ABY4QIP9_9MYCO</name>
<dbReference type="Proteomes" id="UP001056610">
    <property type="component" value="Chromosome"/>
</dbReference>
<evidence type="ECO:0000313" key="6">
    <source>
        <dbReference type="Proteomes" id="UP001056610"/>
    </source>
</evidence>
<evidence type="ECO:0000256" key="2">
    <source>
        <dbReference type="HAMAP-Rule" id="MF_01517"/>
    </source>
</evidence>
<protein>
    <recommendedName>
        <fullName evidence="2">Malate dehydrogenase</fullName>
        <ecNumber evidence="2">1.1.1.37</ecNumber>
    </recommendedName>
</protein>
<keyword evidence="1 2" id="KW-0560">Oxidoreductase</keyword>
<dbReference type="GO" id="GO:0030060">
    <property type="term" value="F:L-malate dehydrogenase (NAD+) activity"/>
    <property type="evidence" value="ECO:0007669"/>
    <property type="project" value="UniProtKB-EC"/>
</dbReference>
<dbReference type="InterPro" id="IPR001236">
    <property type="entry name" value="Lactate/malate_DH_N"/>
</dbReference>
<evidence type="ECO:0000256" key="1">
    <source>
        <dbReference type="ARBA" id="ARBA00023002"/>
    </source>
</evidence>
<comment type="similarity">
    <text evidence="2">Belongs to the LDH/MDH superfamily. MDH type 2 family.</text>
</comment>
<dbReference type="EC" id="1.1.1.37" evidence="2"/>
<comment type="function">
    <text evidence="2">Catalyzes the reversible oxidation of malate to oxaloacetate.</text>
</comment>
<dbReference type="CDD" id="cd01338">
    <property type="entry name" value="MDH_chloroplast-like"/>
    <property type="match status" value="1"/>
</dbReference>
<feature type="binding site" evidence="2">
    <location>
        <position position="99"/>
    </location>
    <ligand>
        <name>substrate</name>
    </ligand>
</feature>
<dbReference type="NCBIfam" id="NF003916">
    <property type="entry name" value="PRK05442.1"/>
    <property type="match status" value="1"/>
</dbReference>
<dbReference type="RefSeq" id="WP_219066226.1">
    <property type="nucleotide sequence ID" value="NZ_CAJUXY010000005.1"/>
</dbReference>
<feature type="binding site" evidence="2">
    <location>
        <position position="106"/>
    </location>
    <ligand>
        <name>NAD(+)</name>
        <dbReference type="ChEBI" id="CHEBI:57540"/>
    </ligand>
</feature>
<feature type="binding site" evidence="2">
    <location>
        <position position="132"/>
    </location>
    <ligand>
        <name>substrate</name>
    </ligand>
</feature>
<dbReference type="PANTHER" id="PTHR23382">
    <property type="entry name" value="MALATE DEHYDROGENASE"/>
    <property type="match status" value="1"/>
</dbReference>
<evidence type="ECO:0000313" key="5">
    <source>
        <dbReference type="EMBL" id="UQX09696.1"/>
    </source>
</evidence>
<organism evidence="5 6">
    <name type="scientific">Candidatus Mycobacterium methanotrophicum</name>
    <dbReference type="NCBI Taxonomy" id="2943498"/>
    <lineage>
        <taxon>Bacteria</taxon>
        <taxon>Bacillati</taxon>
        <taxon>Actinomycetota</taxon>
        <taxon>Actinomycetes</taxon>
        <taxon>Mycobacteriales</taxon>
        <taxon>Mycobacteriaceae</taxon>
        <taxon>Mycobacterium</taxon>
    </lineage>
</organism>